<sequence>MSGKSRVDTTNAADKSIGFDYQYYYFLNELLNLKTGQMVGLEFLDDVHVRRPDGSNMLIQVKHTVQKNAQGQAINLTTMDHDLWKSISNWCKLITDPLDGRKDVAPQLAFLKQTSFLLASNKLGNGNNTFLASFEAFSASTKSHAELVADIETLKGKSKDIVLQAYMAELLLLDVNVSKAFFERLAFALGKDEIIDLCKASIAEKQIHPKRVDDVFSVVDSEVRQHSFATVKAGDKIEISFDEFNRRYRRHFDRGRSGELIFRDFNPVLPDHLSDQTFIRQLVDIEDIDADAIESHSAFTTRRLNFRNNLERLRNDGEIGQPDIDAMEDEAGLMWENQFRHAHSGQLAPPDERVPARAILGDLRSRKLKLASQELPLALSNGGFYELSDRPVIGWLKNWKDRYK</sequence>
<evidence type="ECO:0008006" key="3">
    <source>
        <dbReference type="Google" id="ProtNLM"/>
    </source>
</evidence>
<gene>
    <name evidence="1" type="ORF">J0X15_01600</name>
</gene>
<dbReference type="Proteomes" id="UP000664779">
    <property type="component" value="Unassembled WGS sequence"/>
</dbReference>
<dbReference type="EMBL" id="JAFLNF010000001">
    <property type="protein sequence ID" value="MBO0343901.1"/>
    <property type="molecule type" value="Genomic_DNA"/>
</dbReference>
<comment type="caution">
    <text evidence="1">The sequence shown here is derived from an EMBL/GenBank/DDBJ whole genome shotgun (WGS) entry which is preliminary data.</text>
</comment>
<evidence type="ECO:0000313" key="2">
    <source>
        <dbReference type="Proteomes" id="UP000664779"/>
    </source>
</evidence>
<dbReference type="RefSeq" id="WP_206937690.1">
    <property type="nucleotide sequence ID" value="NZ_JAFLNF010000001.1"/>
</dbReference>
<keyword evidence="2" id="KW-1185">Reference proteome</keyword>
<organism evidence="1 2">
    <name type="scientific">Roseibium limicola</name>
    <dbReference type="NCBI Taxonomy" id="2816037"/>
    <lineage>
        <taxon>Bacteria</taxon>
        <taxon>Pseudomonadati</taxon>
        <taxon>Pseudomonadota</taxon>
        <taxon>Alphaproteobacteria</taxon>
        <taxon>Hyphomicrobiales</taxon>
        <taxon>Stappiaceae</taxon>
        <taxon>Roseibium</taxon>
    </lineage>
</organism>
<proteinExistence type="predicted"/>
<protein>
    <recommendedName>
        <fullName evidence="3">CD-NTase associated protein 4-like DNA endonuclease domain-containing protein</fullName>
    </recommendedName>
</protein>
<evidence type="ECO:0000313" key="1">
    <source>
        <dbReference type="EMBL" id="MBO0343901.1"/>
    </source>
</evidence>
<name>A0A939EJR6_9HYPH</name>
<reference evidence="1" key="1">
    <citation type="submission" date="2021-03" db="EMBL/GenBank/DDBJ databases">
        <title>Roseibium sp. CAU 1637 isolated from Incheon.</title>
        <authorList>
            <person name="Kim W."/>
        </authorList>
    </citation>
    <scope>NUCLEOTIDE SEQUENCE</scope>
    <source>
        <strain evidence="1">CAU 1637</strain>
    </source>
</reference>
<dbReference type="AlphaFoldDB" id="A0A939EJR6"/>
<accession>A0A939EJR6</accession>